<dbReference type="Pfam" id="PF00231">
    <property type="entry name" value="ATP-synt"/>
    <property type="match status" value="1"/>
</dbReference>
<organism evidence="11 12">
    <name type="scientific">Trichococcus patagoniensis</name>
    <dbReference type="NCBI Taxonomy" id="382641"/>
    <lineage>
        <taxon>Bacteria</taxon>
        <taxon>Bacillati</taxon>
        <taxon>Bacillota</taxon>
        <taxon>Bacilli</taxon>
        <taxon>Lactobacillales</taxon>
        <taxon>Carnobacteriaceae</taxon>
        <taxon>Trichococcus</taxon>
    </lineage>
</organism>
<dbReference type="AlphaFoldDB" id="A0A2T5IPP7"/>
<reference evidence="11 12" key="1">
    <citation type="submission" date="2018-04" db="EMBL/GenBank/DDBJ databases">
        <title>Genomic Encyclopedia of Archaeal and Bacterial Type Strains, Phase II (KMG-II): from individual species to whole genera.</title>
        <authorList>
            <person name="Goeker M."/>
        </authorList>
    </citation>
    <scope>NUCLEOTIDE SEQUENCE [LARGE SCALE GENOMIC DNA]</scope>
    <source>
        <strain evidence="11 12">DSM 18806</strain>
    </source>
</reference>
<dbReference type="Gene3D" id="1.10.287.80">
    <property type="entry name" value="ATP synthase, gamma subunit, helix hairpin domain"/>
    <property type="match status" value="1"/>
</dbReference>
<evidence type="ECO:0000256" key="7">
    <source>
        <dbReference type="ARBA" id="ARBA00023065"/>
    </source>
</evidence>
<evidence type="ECO:0000256" key="9">
    <source>
        <dbReference type="ARBA" id="ARBA00023196"/>
    </source>
</evidence>
<dbReference type="OrthoDB" id="9812769at2"/>
<keyword evidence="8" id="KW-0472">Membrane</keyword>
<evidence type="ECO:0000256" key="6">
    <source>
        <dbReference type="ARBA" id="ARBA00022781"/>
    </source>
</evidence>
<dbReference type="RefSeq" id="WP_108031810.1">
    <property type="nucleotide sequence ID" value="NZ_QAOM01000003.1"/>
</dbReference>
<dbReference type="Gene3D" id="3.40.1380.10">
    <property type="match status" value="1"/>
</dbReference>
<comment type="similarity">
    <text evidence="3">Belongs to the ATPase gamma chain family.</text>
</comment>
<dbReference type="InterPro" id="IPR035968">
    <property type="entry name" value="ATP_synth_F1_ATPase_gsu"/>
</dbReference>
<dbReference type="SUPFAM" id="SSF52943">
    <property type="entry name" value="ATP synthase (F1-ATPase), gamma subunit"/>
    <property type="match status" value="1"/>
</dbReference>
<proteinExistence type="inferred from homology"/>
<name>A0A2T5IPP7_9LACT</name>
<sequence>MTNLKSLKKSIASTESLQSIVTTMKAHASTQIHQFERAAQASVSYRRVLDTALAVLLSDEERKTANATNGDRTIHIIFGSDHGLTGNFNERMSFFAEQHIPNDAHHDILVVGQQVYDRLVTEYAIKDNFSVPQTEDGIVPIVQRLLFKIGQLRDEAPVGKILLYYCKPLENAVLQEEIELLFPLDLEELAKEHEHGETNRISIYLMDKETLLSNLLQQYFFLTLYRAFCYSLVSENTSRINSMNSAEKNIDERLDEFNFMYRMKRQSSITEEINDLLSGFQALKKSKKNLPEE</sequence>
<keyword evidence="12" id="KW-1185">Reference proteome</keyword>
<evidence type="ECO:0000256" key="5">
    <source>
        <dbReference type="ARBA" id="ARBA00022475"/>
    </source>
</evidence>
<keyword evidence="10" id="KW-0066">ATP synthesis</keyword>
<evidence type="ECO:0000313" key="12">
    <source>
        <dbReference type="Proteomes" id="UP000244161"/>
    </source>
</evidence>
<keyword evidence="7" id="KW-0406">Ion transport</keyword>
<evidence type="ECO:0000256" key="10">
    <source>
        <dbReference type="ARBA" id="ARBA00023310"/>
    </source>
</evidence>
<keyword evidence="6" id="KW-0375">Hydrogen ion transport</keyword>
<dbReference type="PRINTS" id="PR00126">
    <property type="entry name" value="ATPASEGAMMA"/>
</dbReference>
<dbReference type="PANTHER" id="PTHR11693">
    <property type="entry name" value="ATP SYNTHASE GAMMA CHAIN"/>
    <property type="match status" value="1"/>
</dbReference>
<evidence type="ECO:0000256" key="2">
    <source>
        <dbReference type="ARBA" id="ARBA00004170"/>
    </source>
</evidence>
<gene>
    <name evidence="11" type="ORF">C8U37_103193</name>
</gene>
<dbReference type="PANTHER" id="PTHR11693:SF22">
    <property type="entry name" value="ATP SYNTHASE SUBUNIT GAMMA, MITOCHONDRIAL"/>
    <property type="match status" value="1"/>
</dbReference>
<dbReference type="InterPro" id="IPR000131">
    <property type="entry name" value="ATP_synth_F1_gsu"/>
</dbReference>
<comment type="caution">
    <text evidence="11">The sequence shown here is derived from an EMBL/GenBank/DDBJ whole genome shotgun (WGS) entry which is preliminary data.</text>
</comment>
<accession>A0A2T5IPP7</accession>
<evidence type="ECO:0000256" key="4">
    <source>
        <dbReference type="ARBA" id="ARBA00022448"/>
    </source>
</evidence>
<evidence type="ECO:0000256" key="1">
    <source>
        <dbReference type="ARBA" id="ARBA00003456"/>
    </source>
</evidence>
<dbReference type="Proteomes" id="UP000244161">
    <property type="component" value="Unassembled WGS sequence"/>
</dbReference>
<dbReference type="GO" id="GO:0045259">
    <property type="term" value="C:proton-transporting ATP synthase complex"/>
    <property type="evidence" value="ECO:0007669"/>
    <property type="project" value="UniProtKB-KW"/>
</dbReference>
<comment type="subcellular location">
    <subcellularLocation>
        <location evidence="2">Membrane</location>
        <topology evidence="2">Peripheral membrane protein</topology>
    </subcellularLocation>
</comment>
<dbReference type="CDD" id="cd12151">
    <property type="entry name" value="F1-ATPase_gamma"/>
    <property type="match status" value="1"/>
</dbReference>
<evidence type="ECO:0000256" key="8">
    <source>
        <dbReference type="ARBA" id="ARBA00023136"/>
    </source>
</evidence>
<evidence type="ECO:0000313" key="11">
    <source>
        <dbReference type="EMBL" id="PTQ85804.1"/>
    </source>
</evidence>
<evidence type="ECO:0000256" key="3">
    <source>
        <dbReference type="ARBA" id="ARBA00007681"/>
    </source>
</evidence>
<dbReference type="EMBL" id="QAOM01000003">
    <property type="protein sequence ID" value="PTQ85804.1"/>
    <property type="molecule type" value="Genomic_DNA"/>
</dbReference>
<protein>
    <submittedName>
        <fullName evidence="11">F-type H+-transporting ATPase subunit gamma</fullName>
    </submittedName>
</protein>
<comment type="function">
    <text evidence="1">Produces ATP from ADP in the presence of a proton gradient across the membrane. The gamma chain is believed to be important in regulating ATPase activity and the flow of protons through the CF(0) complex.</text>
</comment>
<dbReference type="GO" id="GO:0046933">
    <property type="term" value="F:proton-transporting ATP synthase activity, rotational mechanism"/>
    <property type="evidence" value="ECO:0007669"/>
    <property type="project" value="InterPro"/>
</dbReference>
<keyword evidence="5" id="KW-1003">Cell membrane</keyword>
<keyword evidence="4" id="KW-0813">Transport</keyword>
<keyword evidence="9" id="KW-0139">CF(1)</keyword>